<feature type="transmembrane region" description="Helical" evidence="1">
    <location>
        <begin position="175"/>
        <end position="193"/>
    </location>
</feature>
<sequence length="198" mass="23085">MMNSKIEISKQSTKNIEEFLDVIMLKIELPLDEKVDLKEKNKAKLITIIQELVSNGHKEKEAFKIAIDRFAEFNDLHSETVNFNKESKTFKNFKNISLLAYILLFGSLRSIFIVKQSVRFYIIVSLIGGILLVIKNNAITIEKYKNLIRIFDGSIILLIILFYQNGTFSLLIKDLLTLLTIILYISWYFKLLFNRKLI</sequence>
<dbReference type="RefSeq" id="WP_071612371.1">
    <property type="nucleotide sequence ID" value="NZ_CP015756.1"/>
</dbReference>
<dbReference type="KEGG" id="ceu:A7L45_08345"/>
<feature type="transmembrane region" description="Helical" evidence="1">
    <location>
        <begin position="146"/>
        <end position="163"/>
    </location>
</feature>
<name>A0A1J0GGP6_9CLOT</name>
<keyword evidence="1" id="KW-0472">Membrane</keyword>
<protein>
    <submittedName>
        <fullName evidence="2">Uncharacterized protein</fullName>
    </submittedName>
</protein>
<accession>A0A1J0GGP6</accession>
<evidence type="ECO:0000313" key="3">
    <source>
        <dbReference type="Proteomes" id="UP000182569"/>
    </source>
</evidence>
<feature type="transmembrane region" description="Helical" evidence="1">
    <location>
        <begin position="95"/>
        <end position="112"/>
    </location>
</feature>
<dbReference type="Proteomes" id="UP000182569">
    <property type="component" value="Chromosome"/>
</dbReference>
<proteinExistence type="predicted"/>
<evidence type="ECO:0000313" key="2">
    <source>
        <dbReference type="EMBL" id="APC40078.1"/>
    </source>
</evidence>
<evidence type="ECO:0000256" key="1">
    <source>
        <dbReference type="SAM" id="Phobius"/>
    </source>
</evidence>
<dbReference type="EMBL" id="CP015756">
    <property type="protein sequence ID" value="APC40078.1"/>
    <property type="molecule type" value="Genomic_DNA"/>
</dbReference>
<gene>
    <name evidence="2" type="ORF">A7L45_08345</name>
</gene>
<dbReference type="AlphaFoldDB" id="A0A1J0GGP6"/>
<keyword evidence="1" id="KW-0812">Transmembrane</keyword>
<organism evidence="2 3">
    <name type="scientific">Clostridium estertheticum subsp. estertheticum</name>
    <dbReference type="NCBI Taxonomy" id="1552"/>
    <lineage>
        <taxon>Bacteria</taxon>
        <taxon>Bacillati</taxon>
        <taxon>Bacillota</taxon>
        <taxon>Clostridia</taxon>
        <taxon>Eubacteriales</taxon>
        <taxon>Clostridiaceae</taxon>
        <taxon>Clostridium</taxon>
    </lineage>
</organism>
<keyword evidence="3" id="KW-1185">Reference proteome</keyword>
<feature type="transmembrane region" description="Helical" evidence="1">
    <location>
        <begin position="118"/>
        <end position="134"/>
    </location>
</feature>
<reference evidence="3" key="1">
    <citation type="journal article" date="2016" name="Front. Microbiol.">
        <title>Complete Genome Sequence of Clostridium estertheticum DSM 8809, a Microbe Identified in Spoiled Vacuum Packed Beef.</title>
        <authorList>
            <person name="Yu Z."/>
            <person name="Gunn L."/>
            <person name="Brennan E."/>
            <person name="Reid R."/>
            <person name="Wall P.G."/>
            <person name="Gaora O.P."/>
            <person name="Hurley D."/>
            <person name="Bolton D."/>
            <person name="Fanning S."/>
        </authorList>
    </citation>
    <scope>NUCLEOTIDE SEQUENCE [LARGE SCALE GENOMIC DNA]</scope>
    <source>
        <strain evidence="3">DSM 8809</strain>
    </source>
</reference>
<keyword evidence="1" id="KW-1133">Transmembrane helix</keyword>